<feature type="region of interest" description="Disordered" evidence="1">
    <location>
        <begin position="1"/>
        <end position="53"/>
    </location>
</feature>
<dbReference type="GO" id="GO:0005634">
    <property type="term" value="C:nucleus"/>
    <property type="evidence" value="ECO:0007669"/>
    <property type="project" value="TreeGrafter"/>
</dbReference>
<feature type="compositionally biased region" description="Polar residues" evidence="1">
    <location>
        <begin position="37"/>
        <end position="52"/>
    </location>
</feature>
<dbReference type="GO" id="GO:0007005">
    <property type="term" value="P:mitochondrion organization"/>
    <property type="evidence" value="ECO:0007669"/>
    <property type="project" value="InterPro"/>
</dbReference>
<feature type="region of interest" description="Disordered" evidence="1">
    <location>
        <begin position="81"/>
        <end position="108"/>
    </location>
</feature>
<dbReference type="PANTHER" id="PTHR13523:SF2">
    <property type="entry name" value="COILED-COIL-HELIX-COILED-COIL-HELIX DOMAIN CONTAINING 2, ISOFORM A-RELATED"/>
    <property type="match status" value="1"/>
</dbReference>
<dbReference type="AlphaFoldDB" id="A0A182JMH1"/>
<name>A0A182JMH1_ANOAO</name>
<sequence length="159" mass="16743">MPRREYRSRTTPATPSKTPDTKNAPSASPANPAGSPTTHEPQTKTTATNTPAGSGLFAQMAATAGGVAIGSALGRVVGGLFEGSETKDGKTDPIQPTGPTAVSTSPQPKLATHEECVWEVKQFLACVDNEVDMKVCEGFKEAMQQCKKQTTSQAPFYWA</sequence>
<dbReference type="STRING" id="41427.A0A182JMH1"/>
<accession>A0A182JMH1</accession>
<feature type="compositionally biased region" description="Polar residues" evidence="1">
    <location>
        <begin position="97"/>
        <end position="107"/>
    </location>
</feature>
<feature type="compositionally biased region" description="Low complexity" evidence="1">
    <location>
        <begin position="23"/>
        <end position="36"/>
    </location>
</feature>
<organism evidence="2">
    <name type="scientific">Anopheles atroparvus</name>
    <name type="common">European mosquito</name>
    <dbReference type="NCBI Taxonomy" id="41427"/>
    <lineage>
        <taxon>Eukaryota</taxon>
        <taxon>Metazoa</taxon>
        <taxon>Ecdysozoa</taxon>
        <taxon>Arthropoda</taxon>
        <taxon>Hexapoda</taxon>
        <taxon>Insecta</taxon>
        <taxon>Pterygota</taxon>
        <taxon>Neoptera</taxon>
        <taxon>Endopterygota</taxon>
        <taxon>Diptera</taxon>
        <taxon>Nematocera</taxon>
        <taxon>Culicoidea</taxon>
        <taxon>Culicidae</taxon>
        <taxon>Anophelinae</taxon>
        <taxon>Anopheles</taxon>
    </lineage>
</organism>
<evidence type="ECO:0000313" key="2">
    <source>
        <dbReference type="EnsemblMetazoa" id="AATE020833-PA.1"/>
    </source>
</evidence>
<dbReference type="VEuPathDB" id="VectorBase:AATE020833"/>
<protein>
    <submittedName>
        <fullName evidence="2">Uncharacterized protein</fullName>
    </submittedName>
</protein>
<proteinExistence type="predicted"/>
<reference evidence="2" key="1">
    <citation type="submission" date="2022-08" db="UniProtKB">
        <authorList>
            <consortium name="EnsemblMetazoa"/>
        </authorList>
    </citation>
    <scope>IDENTIFICATION</scope>
    <source>
        <strain evidence="2">EBRO</strain>
    </source>
</reference>
<dbReference type="InterPro" id="IPR055304">
    <property type="entry name" value="CHCHD2/10-like"/>
</dbReference>
<evidence type="ECO:0000256" key="1">
    <source>
        <dbReference type="SAM" id="MobiDB-lite"/>
    </source>
</evidence>
<dbReference type="GO" id="GO:0005739">
    <property type="term" value="C:mitochondrion"/>
    <property type="evidence" value="ECO:0007669"/>
    <property type="project" value="TreeGrafter"/>
</dbReference>
<dbReference type="PANTHER" id="PTHR13523">
    <property type="entry name" value="COILED-COIL-HELIX-COILED-COIL-HELIX DOMAIN CONTAINING 2/NUR77"/>
    <property type="match status" value="1"/>
</dbReference>
<feature type="compositionally biased region" description="Polar residues" evidence="1">
    <location>
        <begin position="9"/>
        <end position="18"/>
    </location>
</feature>
<dbReference type="EnsemblMetazoa" id="AATE020833-RA">
    <property type="protein sequence ID" value="AATE020833-PA.1"/>
    <property type="gene ID" value="AATE020833"/>
</dbReference>